<accession>A0A835FV99</accession>
<evidence type="ECO:0000313" key="2">
    <source>
        <dbReference type="EMBL" id="KAF8779470.1"/>
    </source>
</evidence>
<dbReference type="AlphaFoldDB" id="A0A835FV99"/>
<name>A0A835FV99_9POAL</name>
<protein>
    <submittedName>
        <fullName evidence="2">Uncharacterized protein</fullName>
    </submittedName>
</protein>
<evidence type="ECO:0000256" key="1">
    <source>
        <dbReference type="SAM" id="MobiDB-lite"/>
    </source>
</evidence>
<feature type="region of interest" description="Disordered" evidence="1">
    <location>
        <begin position="311"/>
        <end position="361"/>
    </location>
</feature>
<gene>
    <name evidence="2" type="ORF">HU200_002608</name>
</gene>
<keyword evidence="3" id="KW-1185">Reference proteome</keyword>
<comment type="caution">
    <text evidence="2">The sequence shown here is derived from an EMBL/GenBank/DDBJ whole genome shotgun (WGS) entry which is preliminary data.</text>
</comment>
<reference evidence="2" key="1">
    <citation type="submission" date="2020-07" db="EMBL/GenBank/DDBJ databases">
        <title>Genome sequence and genetic diversity analysis of an under-domesticated orphan crop, white fonio (Digitaria exilis).</title>
        <authorList>
            <person name="Bennetzen J.L."/>
            <person name="Chen S."/>
            <person name="Ma X."/>
            <person name="Wang X."/>
            <person name="Yssel A.E.J."/>
            <person name="Chaluvadi S.R."/>
            <person name="Johnson M."/>
            <person name="Gangashetty P."/>
            <person name="Hamidou F."/>
            <person name="Sanogo M.D."/>
            <person name="Zwaenepoel A."/>
            <person name="Wallace J."/>
            <person name="Van De Peer Y."/>
            <person name="Van Deynze A."/>
        </authorList>
    </citation>
    <scope>NUCLEOTIDE SEQUENCE</scope>
    <source>
        <tissue evidence="2">Leaves</tissue>
    </source>
</reference>
<feature type="compositionally biased region" description="Polar residues" evidence="1">
    <location>
        <begin position="329"/>
        <end position="346"/>
    </location>
</feature>
<proteinExistence type="predicted"/>
<evidence type="ECO:0000313" key="3">
    <source>
        <dbReference type="Proteomes" id="UP000636709"/>
    </source>
</evidence>
<organism evidence="2 3">
    <name type="scientific">Digitaria exilis</name>
    <dbReference type="NCBI Taxonomy" id="1010633"/>
    <lineage>
        <taxon>Eukaryota</taxon>
        <taxon>Viridiplantae</taxon>
        <taxon>Streptophyta</taxon>
        <taxon>Embryophyta</taxon>
        <taxon>Tracheophyta</taxon>
        <taxon>Spermatophyta</taxon>
        <taxon>Magnoliopsida</taxon>
        <taxon>Liliopsida</taxon>
        <taxon>Poales</taxon>
        <taxon>Poaceae</taxon>
        <taxon>PACMAD clade</taxon>
        <taxon>Panicoideae</taxon>
        <taxon>Panicodae</taxon>
        <taxon>Paniceae</taxon>
        <taxon>Anthephorinae</taxon>
        <taxon>Digitaria</taxon>
    </lineage>
</organism>
<dbReference type="OrthoDB" id="2020598at2759"/>
<feature type="region of interest" description="Disordered" evidence="1">
    <location>
        <begin position="271"/>
        <end position="292"/>
    </location>
</feature>
<dbReference type="Proteomes" id="UP000636709">
    <property type="component" value="Unassembled WGS sequence"/>
</dbReference>
<sequence>MSASAAPPCSLLHSRPPMTYTDFAQRDDGEPLQYVAVRDAREWAHAAPRVGSRLVTLEDVGAAMGEAGVYPDADILPTTLSPAPPLLPVLEKDGEAATSQCKEPMALKSEPVNQVLVNGHDVLNEMHNALQFPESTEAFPPAPVHPSYMTHVGMSPSRLSFIVKPLPFGEKPHQQDHPSERSSGAAHFKVRLMRWIRLHTPKCISGQSGTISSVQAGQGVIEMIDQVIPMAKEMFNFMESSRSANAAASAAWLEDLPERRTLPPVLCHIRSPEHFKGAGPHPSDSAQVATPCQQDGTIRHTEQLKVQKLVSQQEAGEGGFTGEDDQTSRSRPPSTPNGHSLLLQLTPSSVSPHPLSAPPPSPVPLLGLPMLLQSWEAMQDDKATAATVTPMDAAPTALQDTADVNW</sequence>
<dbReference type="EMBL" id="JACEFO010000182">
    <property type="protein sequence ID" value="KAF8779470.1"/>
    <property type="molecule type" value="Genomic_DNA"/>
</dbReference>